<feature type="non-terminal residue" evidence="3">
    <location>
        <position position="243"/>
    </location>
</feature>
<evidence type="ECO:0000256" key="1">
    <source>
        <dbReference type="SAM" id="MobiDB-lite"/>
    </source>
</evidence>
<keyword evidence="4" id="KW-1185">Reference proteome</keyword>
<evidence type="ECO:0000313" key="4">
    <source>
        <dbReference type="Proteomes" id="UP000313359"/>
    </source>
</evidence>
<dbReference type="OrthoDB" id="2765741at2759"/>
<dbReference type="EMBL" id="ML122371">
    <property type="protein sequence ID" value="RPD52334.1"/>
    <property type="molecule type" value="Genomic_DNA"/>
</dbReference>
<sequence length="243" mass="26542">MGVYCAWLLLINPSCSLIIPSECSVIMVDPHSAAAGTNALLSVCIFIGSQISPSVMIRRAVKKELKVAALLKESGSIIGAEDWRRIDELQEKVLNSKRGVPQWGEVIKRPVKVFIKARQYHDATCTYLFEVRVASARATVEAARTAAMQNHVNEASAEGVTSADDTHTESGEEYPMSDAPLDETCPSYDYVLHIEDAFTTRFENVVVVAGARSQITLHFGVGDIPVTINPLDHFVDMPACYTG</sequence>
<dbReference type="Proteomes" id="UP000313359">
    <property type="component" value="Unassembled WGS sequence"/>
</dbReference>
<accession>A0A5C2RM03</accession>
<keyword evidence="2" id="KW-0732">Signal</keyword>
<evidence type="ECO:0000313" key="3">
    <source>
        <dbReference type="EMBL" id="RPD52334.1"/>
    </source>
</evidence>
<feature type="signal peptide" evidence="2">
    <location>
        <begin position="1"/>
        <end position="16"/>
    </location>
</feature>
<protein>
    <submittedName>
        <fullName evidence="3">Uncharacterized protein</fullName>
    </submittedName>
</protein>
<gene>
    <name evidence="3" type="ORF">L227DRAFT_658823</name>
</gene>
<feature type="chain" id="PRO_5022660185" evidence="2">
    <location>
        <begin position="17"/>
        <end position="243"/>
    </location>
</feature>
<name>A0A5C2RM03_9APHY</name>
<reference evidence="3" key="1">
    <citation type="journal article" date="2018" name="Genome Biol. Evol.">
        <title>Genomics and development of Lentinus tigrinus, a white-rot wood-decaying mushroom with dimorphic fruiting bodies.</title>
        <authorList>
            <person name="Wu B."/>
            <person name="Xu Z."/>
            <person name="Knudson A."/>
            <person name="Carlson A."/>
            <person name="Chen N."/>
            <person name="Kovaka S."/>
            <person name="LaButti K."/>
            <person name="Lipzen A."/>
            <person name="Pennachio C."/>
            <person name="Riley R."/>
            <person name="Schakwitz W."/>
            <person name="Umezawa K."/>
            <person name="Ohm R.A."/>
            <person name="Grigoriev I.V."/>
            <person name="Nagy L.G."/>
            <person name="Gibbons J."/>
            <person name="Hibbett D."/>
        </authorList>
    </citation>
    <scope>NUCLEOTIDE SEQUENCE [LARGE SCALE GENOMIC DNA]</scope>
    <source>
        <strain evidence="3">ALCF2SS1-6</strain>
    </source>
</reference>
<organism evidence="3 4">
    <name type="scientific">Lentinus tigrinus ALCF2SS1-6</name>
    <dbReference type="NCBI Taxonomy" id="1328759"/>
    <lineage>
        <taxon>Eukaryota</taxon>
        <taxon>Fungi</taxon>
        <taxon>Dikarya</taxon>
        <taxon>Basidiomycota</taxon>
        <taxon>Agaricomycotina</taxon>
        <taxon>Agaricomycetes</taxon>
        <taxon>Polyporales</taxon>
        <taxon>Polyporaceae</taxon>
        <taxon>Lentinus</taxon>
    </lineage>
</organism>
<evidence type="ECO:0000256" key="2">
    <source>
        <dbReference type="SAM" id="SignalP"/>
    </source>
</evidence>
<feature type="region of interest" description="Disordered" evidence="1">
    <location>
        <begin position="155"/>
        <end position="179"/>
    </location>
</feature>
<dbReference type="AlphaFoldDB" id="A0A5C2RM03"/>
<proteinExistence type="predicted"/>